<evidence type="ECO:0000256" key="1">
    <source>
        <dbReference type="ARBA" id="ARBA00004141"/>
    </source>
</evidence>
<evidence type="ECO:0000256" key="9">
    <source>
        <dbReference type="ARBA" id="ARBA00022842"/>
    </source>
</evidence>
<reference evidence="16 18" key="2">
    <citation type="submission" date="2018-11" db="EMBL/GenBank/DDBJ databases">
        <authorList>
            <consortium name="Pathogen Informatics"/>
        </authorList>
    </citation>
    <scope>NUCLEOTIDE SEQUENCE [LARGE SCALE GENOMIC DNA]</scope>
</reference>
<evidence type="ECO:0000256" key="6">
    <source>
        <dbReference type="ARBA" id="ARBA00022692"/>
    </source>
</evidence>
<comment type="similarity">
    <text evidence="4">Belongs to the neutral sphingomyelinase family.</text>
</comment>
<evidence type="ECO:0000256" key="8">
    <source>
        <dbReference type="ARBA" id="ARBA00022801"/>
    </source>
</evidence>
<dbReference type="InterPro" id="IPR038772">
    <property type="entry name" value="Sph/SMPD2-like"/>
</dbReference>
<dbReference type="PANTHER" id="PTHR16320:SF24">
    <property type="entry name" value="PHOSPHODIESTERASE, PUTATIVE-RELATED"/>
    <property type="match status" value="1"/>
</dbReference>
<dbReference type="GO" id="GO:0004767">
    <property type="term" value="F:sphingomyelin phosphodiesterase activity"/>
    <property type="evidence" value="ECO:0007669"/>
    <property type="project" value="UniProtKB-EC"/>
</dbReference>
<proteinExistence type="inferred from homology"/>
<keyword evidence="8" id="KW-0378">Hydrolase</keyword>
<evidence type="ECO:0000313" key="18">
    <source>
        <dbReference type="Proteomes" id="UP000274756"/>
    </source>
</evidence>
<comment type="pathway">
    <text evidence="3">Sphingolipid metabolism.</text>
</comment>
<dbReference type="SUPFAM" id="SSF56219">
    <property type="entry name" value="DNase I-like"/>
    <property type="match status" value="1"/>
</dbReference>
<organism evidence="17 19">
    <name type="scientific">Dracunculus medinensis</name>
    <name type="common">Guinea worm</name>
    <dbReference type="NCBI Taxonomy" id="318479"/>
    <lineage>
        <taxon>Eukaryota</taxon>
        <taxon>Metazoa</taxon>
        <taxon>Ecdysozoa</taxon>
        <taxon>Nematoda</taxon>
        <taxon>Chromadorea</taxon>
        <taxon>Rhabditida</taxon>
        <taxon>Spirurina</taxon>
        <taxon>Dracunculoidea</taxon>
        <taxon>Dracunculidae</taxon>
        <taxon>Dracunculus</taxon>
    </lineage>
</organism>
<evidence type="ECO:0000256" key="11">
    <source>
        <dbReference type="ARBA" id="ARBA00022989"/>
    </source>
</evidence>
<dbReference type="InterPro" id="IPR005135">
    <property type="entry name" value="Endo/exonuclease/phosphatase"/>
</dbReference>
<keyword evidence="9" id="KW-0460">Magnesium</keyword>
<dbReference type="InterPro" id="IPR036691">
    <property type="entry name" value="Endo/exonu/phosph_ase_sf"/>
</dbReference>
<evidence type="ECO:0000256" key="4">
    <source>
        <dbReference type="ARBA" id="ARBA00006335"/>
    </source>
</evidence>
<dbReference type="Proteomes" id="UP000274756">
    <property type="component" value="Unassembled WGS sequence"/>
</dbReference>
<dbReference type="EC" id="3.1.4.12" evidence="5"/>
<dbReference type="Pfam" id="PF03372">
    <property type="entry name" value="Exo_endo_phos"/>
    <property type="match status" value="1"/>
</dbReference>
<evidence type="ECO:0000256" key="12">
    <source>
        <dbReference type="ARBA" id="ARBA00023098"/>
    </source>
</evidence>
<evidence type="ECO:0000313" key="19">
    <source>
        <dbReference type="WBParaSite" id="DME_0000399401-mRNA-1"/>
    </source>
</evidence>
<accession>A0A0N4UA42</accession>
<evidence type="ECO:0000256" key="10">
    <source>
        <dbReference type="ARBA" id="ARBA00022919"/>
    </source>
</evidence>
<evidence type="ECO:0000313" key="16">
    <source>
        <dbReference type="EMBL" id="VDN50385.1"/>
    </source>
</evidence>
<dbReference type="EMBL" id="UYYG01000003">
    <property type="protein sequence ID" value="VDN50385.1"/>
    <property type="molecule type" value="Genomic_DNA"/>
</dbReference>
<keyword evidence="7" id="KW-0479">Metal-binding</keyword>
<feature type="domain" description="Endonuclease/exonuclease/phosphatase" evidence="15">
    <location>
        <begin position="8"/>
        <end position="125"/>
    </location>
</feature>
<dbReference type="Gene3D" id="3.60.10.10">
    <property type="entry name" value="Endonuclease/exonuclease/phosphatase"/>
    <property type="match status" value="1"/>
</dbReference>
<keyword evidence="18" id="KW-1185">Reference proteome</keyword>
<keyword evidence="6 14" id="KW-0812">Transmembrane</keyword>
<comment type="pathway">
    <text evidence="2">Lipid metabolism; sphingolipid metabolism.</text>
</comment>
<protein>
    <recommendedName>
        <fullName evidence="5">sphingomyelin phosphodiesterase</fullName>
        <ecNumber evidence="5">3.1.4.12</ecNumber>
    </recommendedName>
</protein>
<dbReference type="PANTHER" id="PTHR16320">
    <property type="entry name" value="SPHINGOMYELINASE FAMILY MEMBER"/>
    <property type="match status" value="1"/>
</dbReference>
<comment type="subcellular location">
    <subcellularLocation>
        <location evidence="1">Membrane</location>
        <topology evidence="1">Multi-pass membrane protein</topology>
    </subcellularLocation>
</comment>
<evidence type="ECO:0000256" key="5">
    <source>
        <dbReference type="ARBA" id="ARBA00012369"/>
    </source>
</evidence>
<feature type="transmembrane region" description="Helical" evidence="14">
    <location>
        <begin position="157"/>
        <end position="177"/>
    </location>
</feature>
<dbReference type="GO" id="GO:0046872">
    <property type="term" value="F:metal ion binding"/>
    <property type="evidence" value="ECO:0007669"/>
    <property type="project" value="UniProtKB-KW"/>
</dbReference>
<evidence type="ECO:0000256" key="3">
    <source>
        <dbReference type="ARBA" id="ARBA00004991"/>
    </source>
</evidence>
<dbReference type="Proteomes" id="UP000038040">
    <property type="component" value="Unplaced"/>
</dbReference>
<keyword evidence="12" id="KW-0443">Lipid metabolism</keyword>
<keyword evidence="10" id="KW-0746">Sphingolipid metabolism</keyword>
<feature type="transmembrane region" description="Helical" evidence="14">
    <location>
        <begin position="120"/>
        <end position="151"/>
    </location>
</feature>
<dbReference type="GO" id="GO:0016020">
    <property type="term" value="C:membrane"/>
    <property type="evidence" value="ECO:0007669"/>
    <property type="project" value="UniProtKB-SubCell"/>
</dbReference>
<dbReference type="OrthoDB" id="387657at2759"/>
<keyword evidence="11 14" id="KW-1133">Transmembrane helix</keyword>
<name>A0A0N4UA42_DRAME</name>
<sequence>MKLIEAFLNEEYDIIALQEVGNAGFTGSGVCIFSRYTIISALMHRYSLNGFAHHIHRGDWFGGKVVGMVEISFHDCRINFYNTHLHAEYNRMNDLYLPHRLSQAVELSQFIKYTSKGADLVILTGLLFFKIFQALQFAQIFLALFLCGFILQATLFRFLITFVIAFCLWYGFIGLTMELKALKAAKSILMLLLKE</sequence>
<evidence type="ECO:0000256" key="14">
    <source>
        <dbReference type="SAM" id="Phobius"/>
    </source>
</evidence>
<dbReference type="WBParaSite" id="DME_0000399401-mRNA-1">
    <property type="protein sequence ID" value="DME_0000399401-mRNA-1"/>
    <property type="gene ID" value="DME_0000399401"/>
</dbReference>
<keyword evidence="13 14" id="KW-0472">Membrane</keyword>
<evidence type="ECO:0000259" key="15">
    <source>
        <dbReference type="Pfam" id="PF03372"/>
    </source>
</evidence>
<dbReference type="GO" id="GO:0006665">
    <property type="term" value="P:sphingolipid metabolic process"/>
    <property type="evidence" value="ECO:0007669"/>
    <property type="project" value="UniProtKB-KW"/>
</dbReference>
<dbReference type="STRING" id="318479.A0A0N4UA42"/>
<evidence type="ECO:0000313" key="17">
    <source>
        <dbReference type="Proteomes" id="UP000038040"/>
    </source>
</evidence>
<reference evidence="19" key="1">
    <citation type="submission" date="2017-02" db="UniProtKB">
        <authorList>
            <consortium name="WormBaseParasite"/>
        </authorList>
    </citation>
    <scope>IDENTIFICATION</scope>
</reference>
<evidence type="ECO:0000256" key="13">
    <source>
        <dbReference type="ARBA" id="ARBA00023136"/>
    </source>
</evidence>
<evidence type="ECO:0000256" key="7">
    <source>
        <dbReference type="ARBA" id="ARBA00022723"/>
    </source>
</evidence>
<evidence type="ECO:0000256" key="2">
    <source>
        <dbReference type="ARBA" id="ARBA00004760"/>
    </source>
</evidence>
<gene>
    <name evidence="16" type="ORF">DME_LOCUS358</name>
</gene>
<dbReference type="AlphaFoldDB" id="A0A0N4UA42"/>